<protein>
    <submittedName>
        <fullName evidence="1">Acyl-CoA N-acyltransferase</fullName>
    </submittedName>
</protein>
<dbReference type="VEuPathDB" id="FungiDB:MPH_02409"/>
<dbReference type="InParanoid" id="K2RCM7"/>
<dbReference type="PANTHER" id="PTHR42791:SF14">
    <property type="entry name" value="N-ACETYLTRANSFERASE DOMAIN-CONTAINING PROTEIN"/>
    <property type="match status" value="1"/>
</dbReference>
<proteinExistence type="predicted"/>
<keyword evidence="1" id="KW-0012">Acyltransferase</keyword>
<dbReference type="Proteomes" id="UP000007129">
    <property type="component" value="Unassembled WGS sequence"/>
</dbReference>
<evidence type="ECO:0000313" key="2">
    <source>
        <dbReference type="Proteomes" id="UP000007129"/>
    </source>
</evidence>
<reference evidence="1 2" key="1">
    <citation type="journal article" date="2012" name="BMC Genomics">
        <title>Tools to kill: Genome of one of the most destructive plant pathogenic fungi Macrophomina phaseolina.</title>
        <authorList>
            <person name="Islam M.S."/>
            <person name="Haque M.S."/>
            <person name="Islam M.M."/>
            <person name="Emdad E.M."/>
            <person name="Halim A."/>
            <person name="Hossen Q.M.M."/>
            <person name="Hossain M.Z."/>
            <person name="Ahmed B."/>
            <person name="Rahim S."/>
            <person name="Rahman M.S."/>
            <person name="Alam M.M."/>
            <person name="Hou S."/>
            <person name="Wan X."/>
            <person name="Saito J.A."/>
            <person name="Alam M."/>
        </authorList>
    </citation>
    <scope>NUCLEOTIDE SEQUENCE [LARGE SCALE GENOMIC DNA]</scope>
    <source>
        <strain evidence="1 2">MS6</strain>
    </source>
</reference>
<name>K2RCM7_MACPH</name>
<dbReference type="GO" id="GO:0016746">
    <property type="term" value="F:acyltransferase activity"/>
    <property type="evidence" value="ECO:0007669"/>
    <property type="project" value="UniProtKB-KW"/>
</dbReference>
<dbReference type="InterPro" id="IPR016181">
    <property type="entry name" value="Acyl_CoA_acyltransferase"/>
</dbReference>
<dbReference type="EMBL" id="AHHD01000090">
    <property type="protein sequence ID" value="EKG20291.1"/>
    <property type="molecule type" value="Genomic_DNA"/>
</dbReference>
<dbReference type="Gene3D" id="3.40.630.30">
    <property type="match status" value="1"/>
</dbReference>
<dbReference type="eggNOG" id="ENOG502SQH2">
    <property type="taxonomic scope" value="Eukaryota"/>
</dbReference>
<evidence type="ECO:0000313" key="1">
    <source>
        <dbReference type="EMBL" id="EKG20291.1"/>
    </source>
</evidence>
<dbReference type="SUPFAM" id="SSF55729">
    <property type="entry name" value="Acyl-CoA N-acyltransferases (Nat)"/>
    <property type="match status" value="1"/>
</dbReference>
<dbReference type="AlphaFoldDB" id="K2RCM7"/>
<gene>
    <name evidence="1" type="ORF">MPH_02409</name>
</gene>
<dbReference type="OrthoDB" id="4738875at2759"/>
<dbReference type="HOGENOM" id="CLU_060131_4_1_1"/>
<sequence length="240" mass="26318">MPSLQLSRATEADIDSLLDPLYAAFKGNDLRTMFFGHDTPASRASAKERIAGTMKSGAQNVWLKVVDQETGRVVGGSWWMIYPNWVPNPSLTPAAAAAISIDYLEGEDRVMGEAMLKDWMTRRAKYMYGHPHILLALLFTAPSAQRLGAGSMQVQWGTALADQLLVPWYVEGTPAGHKLYAANGAADLEKVRFVAPAGGKEASGEAASDGRGEWVSEYTMMRREPRRVSIEREARAAMKN</sequence>
<dbReference type="PANTHER" id="PTHR42791">
    <property type="entry name" value="GNAT FAMILY ACETYLTRANSFERASE"/>
    <property type="match status" value="1"/>
</dbReference>
<organism evidence="1 2">
    <name type="scientific">Macrophomina phaseolina (strain MS6)</name>
    <name type="common">Charcoal rot fungus</name>
    <dbReference type="NCBI Taxonomy" id="1126212"/>
    <lineage>
        <taxon>Eukaryota</taxon>
        <taxon>Fungi</taxon>
        <taxon>Dikarya</taxon>
        <taxon>Ascomycota</taxon>
        <taxon>Pezizomycotina</taxon>
        <taxon>Dothideomycetes</taxon>
        <taxon>Dothideomycetes incertae sedis</taxon>
        <taxon>Botryosphaeriales</taxon>
        <taxon>Botryosphaeriaceae</taxon>
        <taxon>Macrophomina</taxon>
    </lineage>
</organism>
<accession>K2RCM7</accession>
<dbReference type="STRING" id="1126212.K2RCM7"/>
<comment type="caution">
    <text evidence="1">The sequence shown here is derived from an EMBL/GenBank/DDBJ whole genome shotgun (WGS) entry which is preliminary data.</text>
</comment>
<keyword evidence="1" id="KW-0808">Transferase</keyword>
<dbReference type="InterPro" id="IPR052523">
    <property type="entry name" value="Trichothecene_AcTrans"/>
</dbReference>